<comment type="caution">
    <text evidence="2">The sequence shown here is derived from an EMBL/GenBank/DDBJ whole genome shotgun (WGS) entry which is preliminary data.</text>
</comment>
<sequence>MKGDNPEVAVTRDMVRRGLLVAPVLILICGLIWKMPGVWGSAYGIALILINFGLSAGIIAFTSRISGPVLMGGVLFGYLFRLAALFGAVFAIKDAGWASLPAVGTSILVAHLGLLVWELKYVALSLAYPGLKPQPPAPE</sequence>
<feature type="transmembrane region" description="Helical" evidence="1">
    <location>
        <begin position="98"/>
        <end position="117"/>
    </location>
</feature>
<keyword evidence="1" id="KW-1133">Transmembrane helix</keyword>
<dbReference type="AlphaFoldDB" id="A0A2G6K7G7"/>
<evidence type="ECO:0000313" key="3">
    <source>
        <dbReference type="Proteomes" id="UP000230914"/>
    </source>
</evidence>
<protein>
    <submittedName>
        <fullName evidence="2">ATP synthase subunit I</fullName>
    </submittedName>
</protein>
<proteinExistence type="predicted"/>
<name>A0A2G6K7G7_9ACTN</name>
<keyword evidence="1" id="KW-0812">Transmembrane</keyword>
<gene>
    <name evidence="2" type="ORF">CSA55_05345</name>
</gene>
<accession>A0A2G6K7G7</accession>
<evidence type="ECO:0000313" key="2">
    <source>
        <dbReference type="EMBL" id="PIE31603.1"/>
    </source>
</evidence>
<feature type="transmembrane region" description="Helical" evidence="1">
    <location>
        <begin position="18"/>
        <end position="36"/>
    </location>
</feature>
<feature type="transmembrane region" description="Helical" evidence="1">
    <location>
        <begin position="42"/>
        <end position="62"/>
    </location>
</feature>
<evidence type="ECO:0000256" key="1">
    <source>
        <dbReference type="SAM" id="Phobius"/>
    </source>
</evidence>
<dbReference type="Proteomes" id="UP000230914">
    <property type="component" value="Unassembled WGS sequence"/>
</dbReference>
<reference evidence="2 3" key="1">
    <citation type="submission" date="2017-10" db="EMBL/GenBank/DDBJ databases">
        <title>Novel microbial diversity and functional potential in the marine mammal oral microbiome.</title>
        <authorList>
            <person name="Dudek N.K."/>
            <person name="Sun C.L."/>
            <person name="Burstein D."/>
            <person name="Kantor R.S."/>
            <person name="Aliaga Goltsman D.S."/>
            <person name="Bik E.M."/>
            <person name="Thomas B.C."/>
            <person name="Banfield J.F."/>
            <person name="Relman D.A."/>
        </authorList>
    </citation>
    <scope>NUCLEOTIDE SEQUENCE [LARGE SCALE GENOMIC DNA]</scope>
    <source>
        <strain evidence="2">DOLJORAL78_61_10</strain>
    </source>
</reference>
<organism evidence="2 3">
    <name type="scientific">Ilumatobacter coccineus</name>
    <dbReference type="NCBI Taxonomy" id="467094"/>
    <lineage>
        <taxon>Bacteria</taxon>
        <taxon>Bacillati</taxon>
        <taxon>Actinomycetota</taxon>
        <taxon>Acidimicrobiia</taxon>
        <taxon>Acidimicrobiales</taxon>
        <taxon>Ilumatobacteraceae</taxon>
        <taxon>Ilumatobacter</taxon>
    </lineage>
</organism>
<feature type="transmembrane region" description="Helical" evidence="1">
    <location>
        <begin position="69"/>
        <end position="92"/>
    </location>
</feature>
<dbReference type="EMBL" id="PDSL01000073">
    <property type="protein sequence ID" value="PIE31603.1"/>
    <property type="molecule type" value="Genomic_DNA"/>
</dbReference>
<keyword evidence="1" id="KW-0472">Membrane</keyword>